<protein>
    <submittedName>
        <fullName evidence="1">Uncharacterized protein</fullName>
    </submittedName>
</protein>
<name>Q1K0E2_DESA6</name>
<dbReference type="EMBL" id="AAEW02000007">
    <property type="protein sequence ID" value="EAT15999.1"/>
    <property type="molecule type" value="Genomic_DNA"/>
</dbReference>
<proteinExistence type="predicted"/>
<keyword evidence="2" id="KW-1185">Reference proteome</keyword>
<dbReference type="AlphaFoldDB" id="Q1K0E2"/>
<dbReference type="Proteomes" id="UP000005695">
    <property type="component" value="Unassembled WGS sequence"/>
</dbReference>
<reference evidence="1" key="1">
    <citation type="submission" date="2006-05" db="EMBL/GenBank/DDBJ databases">
        <title>Annotation of the draft genome assembly of Desulfuromonas acetoxidans DSM 684.</title>
        <authorList>
            <consortium name="US DOE Joint Genome Institute (JGI-ORNL)"/>
            <person name="Larimer F."/>
            <person name="Land M."/>
            <person name="Hauser L."/>
        </authorList>
    </citation>
    <scope>NUCLEOTIDE SEQUENCE [LARGE SCALE GENOMIC DNA]</scope>
    <source>
        <strain evidence="1">DSM 684</strain>
    </source>
</reference>
<evidence type="ECO:0000313" key="2">
    <source>
        <dbReference type="Proteomes" id="UP000005695"/>
    </source>
</evidence>
<gene>
    <name evidence="1" type="ORF">Dace_2299</name>
</gene>
<evidence type="ECO:0000313" key="1">
    <source>
        <dbReference type="EMBL" id="EAT15999.1"/>
    </source>
</evidence>
<comment type="caution">
    <text evidence="1">The sequence shown here is derived from an EMBL/GenBank/DDBJ whole genome shotgun (WGS) entry which is preliminary data.</text>
</comment>
<organism evidence="1 2">
    <name type="scientific">Desulfuromonas acetoxidans (strain DSM 684 / 11070)</name>
    <dbReference type="NCBI Taxonomy" id="281689"/>
    <lineage>
        <taxon>Bacteria</taxon>
        <taxon>Pseudomonadati</taxon>
        <taxon>Thermodesulfobacteriota</taxon>
        <taxon>Desulfuromonadia</taxon>
        <taxon>Desulfuromonadales</taxon>
        <taxon>Desulfuromonadaceae</taxon>
        <taxon>Desulfuromonas</taxon>
    </lineage>
</organism>
<reference evidence="1" key="2">
    <citation type="submission" date="2006-05" db="EMBL/GenBank/DDBJ databases">
        <title>Sequencing of the draft genome and assembly of Desulfuromonas acetoxidans DSM 684.</title>
        <authorList>
            <consortium name="US DOE Joint Genome Institute (JGI-PGF)"/>
            <person name="Copeland A."/>
            <person name="Lucas S."/>
            <person name="Lapidus A."/>
            <person name="Barry K."/>
            <person name="Detter J.C."/>
            <person name="Glavina del Rio T."/>
            <person name="Hammon N."/>
            <person name="Israni S."/>
            <person name="Dalin E."/>
            <person name="Tice H."/>
            <person name="Bruce D."/>
            <person name="Pitluck S."/>
            <person name="Richardson P."/>
        </authorList>
    </citation>
    <scope>NUCLEOTIDE SEQUENCE [LARGE SCALE GENOMIC DNA]</scope>
    <source>
        <strain evidence="1">DSM 684</strain>
    </source>
</reference>
<sequence>MIKSWNDCTSLHKAISGNEQQMRFKWQHSARLPDRTHHQHRDYGTACLSAATVVISTSVAGRCSNRHVGGDLLLPVCHLERPSALHQKIRSIHSNFHYDCHVLSGGNLPESGQAYPPECDLENLVTTRQRELMRLFSQRQMDRRAVLPPDLSLAASDFLRTLPIIRANAATAMRSA</sequence>
<accession>Q1K0E2</accession>